<evidence type="ECO:0000256" key="1">
    <source>
        <dbReference type="ARBA" id="ARBA00010552"/>
    </source>
</evidence>
<dbReference type="InterPro" id="IPR006175">
    <property type="entry name" value="YjgF/YER057c/UK114"/>
</dbReference>
<proteinExistence type="inferred from homology"/>
<dbReference type="GO" id="GO:0019239">
    <property type="term" value="F:deaminase activity"/>
    <property type="evidence" value="ECO:0007669"/>
    <property type="project" value="TreeGrafter"/>
</dbReference>
<dbReference type="InterPro" id="IPR035959">
    <property type="entry name" value="RutC-like_sf"/>
</dbReference>
<sequence>MTKQVIRTETAPAPFQGAPYNQAIVANGFVFVSGQVALRPGDKELVDGGIGPQTEQVLNNLEAILIAAGSSFANLVKTTVFLQNLGDFASMNEIYARRIGDTPPARSTVEVAKLPTGALIEIEAVATV</sequence>
<dbReference type="PANTHER" id="PTHR11803:SF39">
    <property type="entry name" value="2-IMINOBUTANOATE_2-IMINOPROPANOATE DEAMINASE"/>
    <property type="match status" value="1"/>
</dbReference>
<evidence type="ECO:0000313" key="2">
    <source>
        <dbReference type="EMBL" id="CAB4697864.1"/>
    </source>
</evidence>
<dbReference type="AlphaFoldDB" id="A0A6J6PP01"/>
<dbReference type="EMBL" id="CAEZXP010000003">
    <property type="protein sequence ID" value="CAB4697864.1"/>
    <property type="molecule type" value="Genomic_DNA"/>
</dbReference>
<dbReference type="SUPFAM" id="SSF55298">
    <property type="entry name" value="YjgF-like"/>
    <property type="match status" value="1"/>
</dbReference>
<dbReference type="GO" id="GO:0005829">
    <property type="term" value="C:cytosol"/>
    <property type="evidence" value="ECO:0007669"/>
    <property type="project" value="TreeGrafter"/>
</dbReference>
<reference evidence="2" key="1">
    <citation type="submission" date="2020-05" db="EMBL/GenBank/DDBJ databases">
        <authorList>
            <person name="Chiriac C."/>
            <person name="Salcher M."/>
            <person name="Ghai R."/>
            <person name="Kavagutti S V."/>
        </authorList>
    </citation>
    <scope>NUCLEOTIDE SEQUENCE</scope>
</reference>
<dbReference type="PANTHER" id="PTHR11803">
    <property type="entry name" value="2-IMINOBUTANOATE/2-IMINOPROPANOATE DEAMINASE RIDA"/>
    <property type="match status" value="1"/>
</dbReference>
<accession>A0A6J6PP01</accession>
<comment type="similarity">
    <text evidence="1">Belongs to the RutC family.</text>
</comment>
<organism evidence="2">
    <name type="scientific">freshwater metagenome</name>
    <dbReference type="NCBI Taxonomy" id="449393"/>
    <lineage>
        <taxon>unclassified sequences</taxon>
        <taxon>metagenomes</taxon>
        <taxon>ecological metagenomes</taxon>
    </lineage>
</organism>
<dbReference type="InterPro" id="IPR006056">
    <property type="entry name" value="RidA"/>
</dbReference>
<dbReference type="FunFam" id="3.30.1330.40:FF:000001">
    <property type="entry name" value="L-PSP family endoribonuclease"/>
    <property type="match status" value="1"/>
</dbReference>
<dbReference type="PROSITE" id="PS01094">
    <property type="entry name" value="UPF0076"/>
    <property type="match status" value="1"/>
</dbReference>
<dbReference type="CDD" id="cd00448">
    <property type="entry name" value="YjgF_YER057c_UK114_family"/>
    <property type="match status" value="1"/>
</dbReference>
<protein>
    <submittedName>
        <fullName evidence="2">Unannotated protein</fullName>
    </submittedName>
</protein>
<dbReference type="Pfam" id="PF01042">
    <property type="entry name" value="Ribonuc_L-PSP"/>
    <property type="match status" value="1"/>
</dbReference>
<dbReference type="InterPro" id="IPR019897">
    <property type="entry name" value="RidA_CS"/>
</dbReference>
<gene>
    <name evidence="2" type="ORF">UFOPK2399_01145</name>
</gene>
<name>A0A6J6PP01_9ZZZZ</name>
<dbReference type="NCBIfam" id="TIGR00004">
    <property type="entry name" value="Rid family detoxifying hydrolase"/>
    <property type="match status" value="1"/>
</dbReference>
<dbReference type="Gene3D" id="3.30.1330.40">
    <property type="entry name" value="RutC-like"/>
    <property type="match status" value="1"/>
</dbReference>